<reference evidence="2 3" key="2">
    <citation type="submission" date="2024-07" db="EMBL/GenBank/DDBJ databases">
        <authorList>
            <person name="Akdeniz Z."/>
        </authorList>
    </citation>
    <scope>NUCLEOTIDE SEQUENCE [LARGE SCALE GENOMIC DNA]</scope>
</reference>
<dbReference type="EMBL" id="CAXDID020000603">
    <property type="protein sequence ID" value="CAL6105914.1"/>
    <property type="molecule type" value="Genomic_DNA"/>
</dbReference>
<comment type="caution">
    <text evidence="1">The sequence shown here is derived from an EMBL/GenBank/DDBJ whole genome shotgun (WGS) entry which is preliminary data.</text>
</comment>
<gene>
    <name evidence="1" type="ORF">HINF_LOCUS32815</name>
    <name evidence="2" type="ORF">HINF_LOCUS73491</name>
</gene>
<keyword evidence="3" id="KW-1185">Reference proteome</keyword>
<name>A0AA86Q1Y0_9EUKA</name>
<dbReference type="AlphaFoldDB" id="A0AA86Q1Y0"/>
<evidence type="ECO:0000313" key="1">
    <source>
        <dbReference type="EMBL" id="CAI9945170.1"/>
    </source>
</evidence>
<proteinExistence type="predicted"/>
<protein>
    <submittedName>
        <fullName evidence="2">Hypothetical_protein</fullName>
    </submittedName>
</protein>
<dbReference type="EMBL" id="CATOUU010000741">
    <property type="protein sequence ID" value="CAI9945170.1"/>
    <property type="molecule type" value="Genomic_DNA"/>
</dbReference>
<organism evidence="1">
    <name type="scientific">Hexamita inflata</name>
    <dbReference type="NCBI Taxonomy" id="28002"/>
    <lineage>
        <taxon>Eukaryota</taxon>
        <taxon>Metamonada</taxon>
        <taxon>Diplomonadida</taxon>
        <taxon>Hexamitidae</taxon>
        <taxon>Hexamitinae</taxon>
        <taxon>Hexamita</taxon>
    </lineage>
</organism>
<accession>A0AA86Q1Y0</accession>
<dbReference type="Proteomes" id="UP001642409">
    <property type="component" value="Unassembled WGS sequence"/>
</dbReference>
<sequence>MLHLPAKHDSERGPRRLRGHNWMRAWLLERRGHLLRLFLRERLFDRRPLQPVRLLRFERPSHPVLVRSVRMRSGRFQGHFVRVLRLQPKLLSRVRRVLLFQETFFGRPDLFRQVPGRGGLHQRNCPVLYLRIQGLQRGPNRLCRQNRVFSILQSRAPTHCVSDCAQRQSRYRSTAQQKST</sequence>
<evidence type="ECO:0000313" key="2">
    <source>
        <dbReference type="EMBL" id="CAL6105914.1"/>
    </source>
</evidence>
<reference evidence="1" key="1">
    <citation type="submission" date="2023-06" db="EMBL/GenBank/DDBJ databases">
        <authorList>
            <person name="Kurt Z."/>
        </authorList>
    </citation>
    <scope>NUCLEOTIDE SEQUENCE</scope>
</reference>
<evidence type="ECO:0000313" key="3">
    <source>
        <dbReference type="Proteomes" id="UP001642409"/>
    </source>
</evidence>